<dbReference type="InterPro" id="IPR026565">
    <property type="entry name" value="PPDK_reg"/>
</dbReference>
<name>A0A644Z246_9ZZZZ</name>
<accession>A0A644Z246</accession>
<gene>
    <name evidence="5" type="primary">yqfL_8</name>
    <name evidence="5" type="ORF">SDC9_81412</name>
</gene>
<protein>
    <submittedName>
        <fullName evidence="5">Putative pyruvate, phosphate dikinase regulatory protein</fullName>
        <ecNumber evidence="5">2.7.11.32</ecNumber>
    </submittedName>
</protein>
<dbReference type="HAMAP" id="MF_00921">
    <property type="entry name" value="PDRP"/>
    <property type="match status" value="1"/>
</dbReference>
<dbReference type="NCBIfam" id="NF003742">
    <property type="entry name" value="PRK05339.1"/>
    <property type="match status" value="1"/>
</dbReference>
<evidence type="ECO:0000256" key="2">
    <source>
        <dbReference type="ARBA" id="ARBA00022679"/>
    </source>
</evidence>
<comment type="caution">
    <text evidence="5">The sequence shown here is derived from an EMBL/GenBank/DDBJ whole genome shotgun (WGS) entry which is preliminary data.</text>
</comment>
<evidence type="ECO:0000256" key="1">
    <source>
        <dbReference type="ARBA" id="ARBA00022527"/>
    </source>
</evidence>
<sequence>MTWQRAKGEFIIASLPIIYAVSDSIGETSEAVAKATISQFVQEKFDIIRVPYLRDAEQVHAIVKEAKENNAVICHTIVSPELREIIASEAKEKNVEVVDIIGPVLKAIEKTSGLLPKNQPGLIHALDHEYFKRVEAIEFAVKYDDGKNPWGLSKADIVLIGVSRTSKTPLSMYLAHKQLKVANVPLVPEITPPEELFKVPSHKVIGLLIDPYKLNEIRVERLKTMGLSDDATYADVNRINEELEYAKAIMRRIHCKIINVSNRAVEETAGLILEYAAKNINR</sequence>
<keyword evidence="2 5" id="KW-0808">Transferase</keyword>
<dbReference type="EC" id="2.7.11.32" evidence="5"/>
<reference evidence="5" key="1">
    <citation type="submission" date="2019-08" db="EMBL/GenBank/DDBJ databases">
        <authorList>
            <person name="Kucharzyk K."/>
            <person name="Murdoch R.W."/>
            <person name="Higgins S."/>
            <person name="Loffler F."/>
        </authorList>
    </citation>
    <scope>NUCLEOTIDE SEQUENCE</scope>
</reference>
<keyword evidence="4" id="KW-0418">Kinase</keyword>
<evidence type="ECO:0000256" key="4">
    <source>
        <dbReference type="ARBA" id="ARBA00022777"/>
    </source>
</evidence>
<dbReference type="Pfam" id="PF03618">
    <property type="entry name" value="Kinase-PPPase"/>
    <property type="match status" value="1"/>
</dbReference>
<organism evidence="5">
    <name type="scientific">bioreactor metagenome</name>
    <dbReference type="NCBI Taxonomy" id="1076179"/>
    <lineage>
        <taxon>unclassified sequences</taxon>
        <taxon>metagenomes</taxon>
        <taxon>ecological metagenomes</taxon>
    </lineage>
</organism>
<keyword evidence="5" id="KW-0670">Pyruvate</keyword>
<keyword evidence="3" id="KW-0547">Nucleotide-binding</keyword>
<dbReference type="AlphaFoldDB" id="A0A644Z246"/>
<dbReference type="PANTHER" id="PTHR31756">
    <property type="entry name" value="PYRUVATE, PHOSPHATE DIKINASE REGULATORY PROTEIN 1, CHLOROPLASTIC"/>
    <property type="match status" value="1"/>
</dbReference>
<evidence type="ECO:0000256" key="3">
    <source>
        <dbReference type="ARBA" id="ARBA00022741"/>
    </source>
</evidence>
<proteinExistence type="inferred from homology"/>
<dbReference type="PANTHER" id="PTHR31756:SF3">
    <property type="entry name" value="PYRUVATE, PHOSPHATE DIKINASE REGULATORY PROTEIN 1, CHLOROPLASTIC"/>
    <property type="match status" value="1"/>
</dbReference>
<keyword evidence="1" id="KW-0723">Serine/threonine-protein kinase</keyword>
<dbReference type="EMBL" id="VSSQ01007090">
    <property type="protein sequence ID" value="MPM34822.1"/>
    <property type="molecule type" value="Genomic_DNA"/>
</dbReference>
<dbReference type="GO" id="GO:0004674">
    <property type="term" value="F:protein serine/threonine kinase activity"/>
    <property type="evidence" value="ECO:0007669"/>
    <property type="project" value="UniProtKB-KW"/>
</dbReference>
<dbReference type="InterPro" id="IPR005177">
    <property type="entry name" value="Kinase-pyrophosphorylase"/>
</dbReference>
<dbReference type="GO" id="GO:0005524">
    <property type="term" value="F:ATP binding"/>
    <property type="evidence" value="ECO:0007669"/>
    <property type="project" value="InterPro"/>
</dbReference>
<evidence type="ECO:0000313" key="5">
    <source>
        <dbReference type="EMBL" id="MPM34822.1"/>
    </source>
</evidence>